<evidence type="ECO:0000256" key="1">
    <source>
        <dbReference type="SAM" id="Phobius"/>
    </source>
</evidence>
<keyword evidence="2" id="KW-0830">Ubiquinone</keyword>
<sequence>MITVLYRIGLYVSSFFPLYILIVIGNYNYFTSWLQFWDLIKFKDISTSLFWLIIFILIVISIISLLCITNRSQNEKHQFTGVSKTEDSLLSYVVTYLIPLLSIEITKVNSLLVNAGLFLLLGFIYVRNNFIYLNPLFLFFGYNIFKTANEEVLISNYDIYDLKNMENEKLKCRVLG</sequence>
<proteinExistence type="predicted"/>
<feature type="transmembrane region" description="Helical" evidence="1">
    <location>
        <begin position="89"/>
        <end position="105"/>
    </location>
</feature>
<gene>
    <name evidence="2" type="ORF">PPOP_2449</name>
</gene>
<keyword evidence="1" id="KW-0812">Transmembrane</keyword>
<accession>M9LB96</accession>
<dbReference type="AlphaFoldDB" id="M9LB96"/>
<comment type="caution">
    <text evidence="2">The sequence shown here is derived from an EMBL/GenBank/DDBJ whole genome shotgun (WGS) entry which is preliminary data.</text>
</comment>
<evidence type="ECO:0000313" key="3">
    <source>
        <dbReference type="Proteomes" id="UP000029453"/>
    </source>
</evidence>
<keyword evidence="3" id="KW-1185">Reference proteome</keyword>
<feature type="transmembrane region" description="Helical" evidence="1">
    <location>
        <begin position="49"/>
        <end position="68"/>
    </location>
</feature>
<organism evidence="2 3">
    <name type="scientific">Paenibacillus popilliae ATCC 14706</name>
    <dbReference type="NCBI Taxonomy" id="1212764"/>
    <lineage>
        <taxon>Bacteria</taxon>
        <taxon>Bacillati</taxon>
        <taxon>Bacillota</taxon>
        <taxon>Bacilli</taxon>
        <taxon>Bacillales</taxon>
        <taxon>Paenibacillaceae</taxon>
        <taxon>Paenibacillus</taxon>
    </lineage>
</organism>
<dbReference type="Proteomes" id="UP000029453">
    <property type="component" value="Unassembled WGS sequence"/>
</dbReference>
<protein>
    <submittedName>
        <fullName evidence="2">NADH:ubiquinone oxidoreductase</fullName>
    </submittedName>
</protein>
<dbReference type="EMBL" id="BALG01000183">
    <property type="protein sequence ID" value="GAC43082.1"/>
    <property type="molecule type" value="Genomic_DNA"/>
</dbReference>
<keyword evidence="1" id="KW-1133">Transmembrane helix</keyword>
<evidence type="ECO:0000313" key="2">
    <source>
        <dbReference type="EMBL" id="GAC43082.1"/>
    </source>
</evidence>
<keyword evidence="1" id="KW-0472">Membrane</keyword>
<feature type="transmembrane region" description="Helical" evidence="1">
    <location>
        <begin position="9"/>
        <end position="29"/>
    </location>
</feature>
<name>M9LB96_PAEPP</name>
<reference evidence="2 3" key="1">
    <citation type="submission" date="2012-10" db="EMBL/GenBank/DDBJ databases">
        <title>Draft Genome Sequence of Paenibacillus popilliae ATCC 14706T.</title>
        <authorList>
            <person name="Iiyama K."/>
            <person name="Mori K."/>
            <person name="Mon H."/>
            <person name="Chieda Y."/>
            <person name="Lee J.M."/>
            <person name="Kusakabe T."/>
            <person name="Tashiro K."/>
            <person name="Asano S."/>
            <person name="Yasunaga-Aoki C."/>
            <person name="Shimizu S."/>
        </authorList>
    </citation>
    <scope>NUCLEOTIDE SEQUENCE [LARGE SCALE GENOMIC DNA]</scope>
    <source>
        <strain evidence="2 3">ATCC 14706</strain>
    </source>
</reference>